<evidence type="ECO:0008006" key="2">
    <source>
        <dbReference type="Google" id="ProtNLM"/>
    </source>
</evidence>
<reference evidence="1" key="1">
    <citation type="submission" date="2016-05" db="EMBL/GenBank/DDBJ databases">
        <authorList>
            <person name="Lavstsen T."/>
            <person name="Jespersen J.S."/>
        </authorList>
    </citation>
    <scope>NUCLEOTIDE SEQUENCE</scope>
    <source>
        <tissue evidence="1">Brain</tissue>
    </source>
</reference>
<gene>
    <name evidence="1" type="primary">BX539340.1</name>
</gene>
<reference evidence="1" key="2">
    <citation type="submission" date="2016-06" db="EMBL/GenBank/DDBJ databases">
        <title>The genome of a short-lived fish provides insights into sex chromosome evolution and the genetic control of aging.</title>
        <authorList>
            <person name="Reichwald K."/>
            <person name="Felder M."/>
            <person name="Petzold A."/>
            <person name="Koch P."/>
            <person name="Groth M."/>
            <person name="Platzer M."/>
        </authorList>
    </citation>
    <scope>NUCLEOTIDE SEQUENCE</scope>
    <source>
        <tissue evidence="1">Brain</tissue>
    </source>
</reference>
<organism evidence="1">
    <name type="scientific">Nothobranchius pienaari</name>
    <dbReference type="NCBI Taxonomy" id="704102"/>
    <lineage>
        <taxon>Eukaryota</taxon>
        <taxon>Metazoa</taxon>
        <taxon>Chordata</taxon>
        <taxon>Craniata</taxon>
        <taxon>Vertebrata</taxon>
        <taxon>Euteleostomi</taxon>
        <taxon>Actinopterygii</taxon>
        <taxon>Neopterygii</taxon>
        <taxon>Teleostei</taxon>
        <taxon>Neoteleostei</taxon>
        <taxon>Acanthomorphata</taxon>
        <taxon>Ovalentaria</taxon>
        <taxon>Atherinomorphae</taxon>
        <taxon>Cyprinodontiformes</taxon>
        <taxon>Nothobranchiidae</taxon>
        <taxon>Nothobranchius</taxon>
    </lineage>
</organism>
<dbReference type="InterPro" id="IPR021109">
    <property type="entry name" value="Peptidase_aspartic_dom_sf"/>
</dbReference>
<protein>
    <recommendedName>
        <fullName evidence="2">Peptidase A2 domain-containing protein</fullName>
    </recommendedName>
</protein>
<accession>A0A1A8PNI3</accession>
<dbReference type="EMBL" id="HAEG01008854">
    <property type="protein sequence ID" value="SBR82965.1"/>
    <property type="molecule type" value="Transcribed_RNA"/>
</dbReference>
<proteinExistence type="predicted"/>
<dbReference type="EMBL" id="HAEF01017161">
    <property type="protein sequence ID" value="SBR58320.1"/>
    <property type="molecule type" value="Transcribed_RNA"/>
</dbReference>
<name>A0A1A8PNI3_9TELE</name>
<evidence type="ECO:0000313" key="1">
    <source>
        <dbReference type="EMBL" id="SBR82965.1"/>
    </source>
</evidence>
<sequence length="198" mass="21751">MGPEETMQLPSQLQAAMQSAFLPMMTEMRNMMNMICTLQQDVEGVKHFVRDFQAPRAATSCLAEKPPDETRMLQADVLKGSDSQENNNTSPIVPSVTMINDAPVDDGPGTAIAVADKILLAPLDVKEGTGRPSVEVTVQQRHRCDTLLDTGSDITIMSKGFYNGICEKRGEGLPPHTHSVLVICQRFLWDSSDLVFED</sequence>
<dbReference type="AlphaFoldDB" id="A0A1A8PNI3"/>
<dbReference type="SUPFAM" id="SSF50630">
    <property type="entry name" value="Acid proteases"/>
    <property type="match status" value="1"/>
</dbReference>